<dbReference type="Proteomes" id="UP000660380">
    <property type="component" value="Unassembled WGS sequence"/>
</dbReference>
<dbReference type="InterPro" id="IPR055091">
    <property type="entry name" value="WelO5-like"/>
</dbReference>
<evidence type="ECO:0000313" key="1">
    <source>
        <dbReference type="EMBL" id="MBD2603277.1"/>
    </source>
</evidence>
<sequence>MPKSVTAKEPLFNFLDIHVSEIEKHPSALQDMLFNRTFEGVIIREVLPKDVIELVVSRLKNDEVDMSEILDSKFADAVKGAYTLGENIVFADSSLQQYFDYAAIFRQKCRTLFEGMLDFEALMESMLSSLSGGLTVKIPSGSQGQSYIPATIRKVPTNHEFPIHVGNDFLNSPQSEHLRTLVDVTDQLSFFIPLVLPEAGGELVIYGMEWDGEELVFEDTNSNDGYGSRLYHQSHQVFDQQYGSMTFKPNIGDMMLFDGGRFYHCIVPTVGDRTRITIGGFLAFSKEHDAIYYWS</sequence>
<name>A0ABR8GJ85_9CYAN</name>
<proteinExistence type="predicted"/>
<evidence type="ECO:0000313" key="2">
    <source>
        <dbReference type="Proteomes" id="UP000660380"/>
    </source>
</evidence>
<keyword evidence="2" id="KW-1185">Reference proteome</keyword>
<accession>A0ABR8GJ85</accession>
<dbReference type="RefSeq" id="WP_029631942.1">
    <property type="nucleotide sequence ID" value="NZ_JACJTA010000002.1"/>
</dbReference>
<dbReference type="EMBL" id="JACJTA010000002">
    <property type="protein sequence ID" value="MBD2603277.1"/>
    <property type="molecule type" value="Genomic_DNA"/>
</dbReference>
<reference evidence="1 2" key="1">
    <citation type="journal article" date="2020" name="ISME J.">
        <title>Comparative genomics reveals insights into cyanobacterial evolution and habitat adaptation.</title>
        <authorList>
            <person name="Chen M.Y."/>
            <person name="Teng W.K."/>
            <person name="Zhao L."/>
            <person name="Hu C.X."/>
            <person name="Zhou Y.K."/>
            <person name="Han B.P."/>
            <person name="Song L.R."/>
            <person name="Shu W.S."/>
        </authorList>
    </citation>
    <scope>NUCLEOTIDE SEQUENCE [LARGE SCALE GENOMIC DNA]</scope>
    <source>
        <strain evidence="1 2">FACHB-248</strain>
    </source>
</reference>
<comment type="caution">
    <text evidence="1">The sequence shown here is derived from an EMBL/GenBank/DDBJ whole genome shotgun (WGS) entry which is preliminary data.</text>
</comment>
<gene>
    <name evidence="1" type="ORF">H6G81_01735</name>
</gene>
<organism evidence="1 2">
    <name type="scientific">Scytonema hofmannii FACHB-248</name>
    <dbReference type="NCBI Taxonomy" id="1842502"/>
    <lineage>
        <taxon>Bacteria</taxon>
        <taxon>Bacillati</taxon>
        <taxon>Cyanobacteriota</taxon>
        <taxon>Cyanophyceae</taxon>
        <taxon>Nostocales</taxon>
        <taxon>Scytonemataceae</taxon>
        <taxon>Scytonema</taxon>
    </lineage>
</organism>
<protein>
    <submittedName>
        <fullName evidence="1">Uncharacterized protein</fullName>
    </submittedName>
</protein>
<dbReference type="Pfam" id="PF22814">
    <property type="entry name" value="WelO5"/>
    <property type="match status" value="1"/>
</dbReference>